<gene>
    <name evidence="3" type="ORF">UV54_C0046G0003</name>
</gene>
<organism evidence="3 4">
    <name type="scientific">Candidatus Beckwithbacteria bacterium GW2011_GWA2_43_10</name>
    <dbReference type="NCBI Taxonomy" id="1618369"/>
    <lineage>
        <taxon>Bacteria</taxon>
        <taxon>Candidatus Beckwithiibacteriota</taxon>
    </lineage>
</organism>
<dbReference type="EMBL" id="LCEW01000046">
    <property type="protein sequence ID" value="KKS78954.1"/>
    <property type="molecule type" value="Genomic_DNA"/>
</dbReference>
<name>A0A0G1C0D9_9BACT</name>
<reference evidence="3 4" key="1">
    <citation type="journal article" date="2015" name="Nature">
        <title>rRNA introns, odd ribosomes, and small enigmatic genomes across a large radiation of phyla.</title>
        <authorList>
            <person name="Brown C.T."/>
            <person name="Hug L.A."/>
            <person name="Thomas B.C."/>
            <person name="Sharon I."/>
            <person name="Castelle C.J."/>
            <person name="Singh A."/>
            <person name="Wilkins M.J."/>
            <person name="Williams K.H."/>
            <person name="Banfield J.F."/>
        </authorList>
    </citation>
    <scope>NUCLEOTIDE SEQUENCE [LARGE SCALE GENOMIC DNA]</scope>
</reference>
<evidence type="ECO:0000256" key="1">
    <source>
        <dbReference type="ARBA" id="ARBA00022723"/>
    </source>
</evidence>
<protein>
    <submittedName>
        <fullName evidence="3">Ribulose-phosphate 3-epimerase</fullName>
    </submittedName>
</protein>
<dbReference type="GO" id="GO:0016857">
    <property type="term" value="F:racemase and epimerase activity, acting on carbohydrates and derivatives"/>
    <property type="evidence" value="ECO:0007669"/>
    <property type="project" value="InterPro"/>
</dbReference>
<evidence type="ECO:0000256" key="2">
    <source>
        <dbReference type="ARBA" id="ARBA00023235"/>
    </source>
</evidence>
<dbReference type="InterPro" id="IPR000056">
    <property type="entry name" value="Ribul_P_3_epim-like"/>
</dbReference>
<evidence type="ECO:0000313" key="4">
    <source>
        <dbReference type="Proteomes" id="UP000034213"/>
    </source>
</evidence>
<dbReference type="Pfam" id="PF00834">
    <property type="entry name" value="Ribul_P_3_epim"/>
    <property type="match status" value="1"/>
</dbReference>
<sequence length="215" mass="24073">MPIITPTIFVSSSAALQERLELYEEMVARVQLDVADEEFTSRPTLGVEKMLEMATTLERDVHLMTVEPADWLEVCKIEGIKTAIGQIENMSSQKEFVEEAKELNLRVGLGVDLETDLKELDWLTAREVDLILIMAVQAGKEGQKFNQQSLVRVRELRKRGFAKEICVDGGVNEQTIARCVKAGADVLAVGSCLWQAEDIGAEFKRLTAKINKYEV</sequence>
<comment type="caution">
    <text evidence="3">The sequence shown here is derived from an EMBL/GenBank/DDBJ whole genome shotgun (WGS) entry which is preliminary data.</text>
</comment>
<evidence type="ECO:0000313" key="3">
    <source>
        <dbReference type="EMBL" id="KKS78954.1"/>
    </source>
</evidence>
<dbReference type="InterPro" id="IPR011060">
    <property type="entry name" value="RibuloseP-bd_barrel"/>
</dbReference>
<proteinExistence type="predicted"/>
<dbReference type="Gene3D" id="3.20.20.70">
    <property type="entry name" value="Aldolase class I"/>
    <property type="match status" value="1"/>
</dbReference>
<dbReference type="InterPro" id="IPR013785">
    <property type="entry name" value="Aldolase_TIM"/>
</dbReference>
<accession>A0A0G1C0D9</accession>
<dbReference type="GO" id="GO:0005975">
    <property type="term" value="P:carbohydrate metabolic process"/>
    <property type="evidence" value="ECO:0007669"/>
    <property type="project" value="InterPro"/>
</dbReference>
<dbReference type="GO" id="GO:0046872">
    <property type="term" value="F:metal ion binding"/>
    <property type="evidence" value="ECO:0007669"/>
    <property type="project" value="UniProtKB-KW"/>
</dbReference>
<keyword evidence="2" id="KW-0413">Isomerase</keyword>
<dbReference type="AlphaFoldDB" id="A0A0G1C0D9"/>
<keyword evidence="1" id="KW-0479">Metal-binding</keyword>
<dbReference type="Proteomes" id="UP000034213">
    <property type="component" value="Unassembled WGS sequence"/>
</dbReference>
<dbReference type="STRING" id="1618369.UV54_C0046G0003"/>
<dbReference type="SUPFAM" id="SSF51366">
    <property type="entry name" value="Ribulose-phoshate binding barrel"/>
    <property type="match status" value="1"/>
</dbReference>
<dbReference type="PANTHER" id="PTHR11749">
    <property type="entry name" value="RIBULOSE-5-PHOSPHATE-3-EPIMERASE"/>
    <property type="match status" value="1"/>
</dbReference>